<evidence type="ECO:0000313" key="2">
    <source>
        <dbReference type="Proteomes" id="UP000179243"/>
    </source>
</evidence>
<evidence type="ECO:0000313" key="1">
    <source>
        <dbReference type="EMBL" id="OGK05932.1"/>
    </source>
</evidence>
<name>A0A1F7FHG8_UNCRA</name>
<sequence length="61" mass="7273">MSFFYLLVLAIWRGYFLDVKDNFRCKEGNARVFISKTGNRCAMQMPVETYANWKIKLPINY</sequence>
<gene>
    <name evidence="1" type="ORF">A2519_04855</name>
</gene>
<dbReference type="Proteomes" id="UP000179243">
    <property type="component" value="Unassembled WGS sequence"/>
</dbReference>
<protein>
    <submittedName>
        <fullName evidence="1">Uncharacterized protein</fullName>
    </submittedName>
</protein>
<dbReference type="EMBL" id="MFYX01000044">
    <property type="protein sequence ID" value="OGK05932.1"/>
    <property type="molecule type" value="Genomic_DNA"/>
</dbReference>
<dbReference type="AlphaFoldDB" id="A0A1F7FHG8"/>
<organism evidence="1 2">
    <name type="scientific">Candidatus Raymondbacteria bacterium RIFOXYD12_FULL_49_13</name>
    <dbReference type="NCBI Taxonomy" id="1817890"/>
    <lineage>
        <taxon>Bacteria</taxon>
        <taxon>Raymondiibacteriota</taxon>
    </lineage>
</organism>
<reference evidence="1 2" key="1">
    <citation type="journal article" date="2016" name="Nat. Commun.">
        <title>Thousands of microbial genomes shed light on interconnected biogeochemical processes in an aquifer system.</title>
        <authorList>
            <person name="Anantharaman K."/>
            <person name="Brown C.T."/>
            <person name="Hug L.A."/>
            <person name="Sharon I."/>
            <person name="Castelle C.J."/>
            <person name="Probst A.J."/>
            <person name="Thomas B.C."/>
            <person name="Singh A."/>
            <person name="Wilkins M.J."/>
            <person name="Karaoz U."/>
            <person name="Brodie E.L."/>
            <person name="Williams K.H."/>
            <person name="Hubbard S.S."/>
            <person name="Banfield J.F."/>
        </authorList>
    </citation>
    <scope>NUCLEOTIDE SEQUENCE [LARGE SCALE GENOMIC DNA]</scope>
</reference>
<accession>A0A1F7FHG8</accession>
<comment type="caution">
    <text evidence="1">The sequence shown here is derived from an EMBL/GenBank/DDBJ whole genome shotgun (WGS) entry which is preliminary data.</text>
</comment>
<proteinExistence type="predicted"/>